<name>A0AA89BGG1_9ASTE</name>
<evidence type="ECO:0000256" key="2">
    <source>
        <dbReference type="ARBA" id="ARBA00023015"/>
    </source>
</evidence>
<keyword evidence="5" id="KW-0539">Nucleus</keyword>
<proteinExistence type="predicted"/>
<evidence type="ECO:0000313" key="8">
    <source>
        <dbReference type="EMBL" id="KAK3042884.1"/>
    </source>
</evidence>
<dbReference type="EMBL" id="JAVXUP010000015">
    <property type="protein sequence ID" value="KAK3042884.1"/>
    <property type="molecule type" value="Genomic_DNA"/>
</dbReference>
<keyword evidence="9" id="KW-1185">Reference proteome</keyword>
<dbReference type="AlphaFoldDB" id="A0AA89BGG1"/>
<dbReference type="PANTHER" id="PTHR45844">
    <property type="entry name" value="TRANSCRIPTION FACTOR BHLH30"/>
    <property type="match status" value="1"/>
</dbReference>
<dbReference type="GO" id="GO:0003677">
    <property type="term" value="F:DNA binding"/>
    <property type="evidence" value="ECO:0007669"/>
    <property type="project" value="UniProtKB-KW"/>
</dbReference>
<evidence type="ECO:0000256" key="5">
    <source>
        <dbReference type="ARBA" id="ARBA00023242"/>
    </source>
</evidence>
<reference evidence="8" key="1">
    <citation type="submission" date="2022-12" db="EMBL/GenBank/DDBJ databases">
        <title>Draft genome assemblies for two species of Escallonia (Escalloniales).</title>
        <authorList>
            <person name="Chanderbali A."/>
            <person name="Dervinis C."/>
            <person name="Anghel I."/>
            <person name="Soltis D."/>
            <person name="Soltis P."/>
            <person name="Zapata F."/>
        </authorList>
    </citation>
    <scope>NUCLEOTIDE SEQUENCE</scope>
    <source>
        <strain evidence="8">UCBG64.0493</strain>
        <tissue evidence="8">Leaf</tissue>
    </source>
</reference>
<feature type="domain" description="BHLH" evidence="7">
    <location>
        <begin position="72"/>
        <end position="121"/>
    </location>
</feature>
<evidence type="ECO:0000256" key="4">
    <source>
        <dbReference type="ARBA" id="ARBA00023163"/>
    </source>
</evidence>
<dbReference type="SMART" id="SM00353">
    <property type="entry name" value="HLH"/>
    <property type="match status" value="1"/>
</dbReference>
<dbReference type="SUPFAM" id="SSF47459">
    <property type="entry name" value="HLH, helix-loop-helix DNA-binding domain"/>
    <property type="match status" value="1"/>
</dbReference>
<dbReference type="GO" id="GO:0003700">
    <property type="term" value="F:DNA-binding transcription factor activity"/>
    <property type="evidence" value="ECO:0007669"/>
    <property type="project" value="InterPro"/>
</dbReference>
<dbReference type="GO" id="GO:0046983">
    <property type="term" value="F:protein dimerization activity"/>
    <property type="evidence" value="ECO:0007669"/>
    <property type="project" value="InterPro"/>
</dbReference>
<keyword evidence="4" id="KW-0804">Transcription</keyword>
<organism evidence="8 9">
    <name type="scientific">Escallonia herrerae</name>
    <dbReference type="NCBI Taxonomy" id="1293975"/>
    <lineage>
        <taxon>Eukaryota</taxon>
        <taxon>Viridiplantae</taxon>
        <taxon>Streptophyta</taxon>
        <taxon>Embryophyta</taxon>
        <taxon>Tracheophyta</taxon>
        <taxon>Spermatophyta</taxon>
        <taxon>Magnoliopsida</taxon>
        <taxon>eudicotyledons</taxon>
        <taxon>Gunneridae</taxon>
        <taxon>Pentapetalae</taxon>
        <taxon>asterids</taxon>
        <taxon>campanulids</taxon>
        <taxon>Escalloniales</taxon>
        <taxon>Escalloniaceae</taxon>
        <taxon>Escallonia</taxon>
    </lineage>
</organism>
<comment type="caution">
    <text evidence="8">The sequence shown here is derived from an EMBL/GenBank/DDBJ whole genome shotgun (WGS) entry which is preliminary data.</text>
</comment>
<evidence type="ECO:0000259" key="7">
    <source>
        <dbReference type="PROSITE" id="PS50888"/>
    </source>
</evidence>
<dbReference type="InterPro" id="IPR045847">
    <property type="entry name" value="AIG1-like"/>
</dbReference>
<protein>
    <recommendedName>
        <fullName evidence="7">BHLH domain-containing protein</fullName>
    </recommendedName>
</protein>
<dbReference type="InterPro" id="IPR036638">
    <property type="entry name" value="HLH_DNA-bd_sf"/>
</dbReference>
<dbReference type="PANTHER" id="PTHR45844:SF18">
    <property type="entry name" value="TRANSCRIPTION FACTOR BHLH51"/>
    <property type="match status" value="1"/>
</dbReference>
<keyword evidence="3" id="KW-0238">DNA-binding</keyword>
<evidence type="ECO:0000256" key="3">
    <source>
        <dbReference type="ARBA" id="ARBA00023125"/>
    </source>
</evidence>
<feature type="region of interest" description="Disordered" evidence="6">
    <location>
        <begin position="49"/>
        <end position="86"/>
    </location>
</feature>
<gene>
    <name evidence="8" type="ORF">RJ639_001157</name>
</gene>
<evidence type="ECO:0000313" key="9">
    <source>
        <dbReference type="Proteomes" id="UP001188597"/>
    </source>
</evidence>
<dbReference type="Gene3D" id="4.10.280.10">
    <property type="entry name" value="Helix-loop-helix DNA-binding domain"/>
    <property type="match status" value="1"/>
</dbReference>
<dbReference type="Proteomes" id="UP001188597">
    <property type="component" value="Unassembled WGS sequence"/>
</dbReference>
<sequence>MAKNCICSATWSEEAAWAQCQAAVDKDTSFLVPWLPASNDSTLLQVNGYPPVPDPSGSVPFEGGATDVRAASSSQSHSQAEKRRRDRINSQLATLRKLIPKCDKMDKAALLGSVVEHVNDLKRKASEVSKLFTIPTDVDEVTVDCDFDRDSSSSYTNDSRKSKENIFIKASVCCDDRPELFAELNHALKGLRLTTVQADMTSLGGRVKGIFVLCTEANDGVGMNTLKQSLKLVLSRIVTSSSTATNYRIKSKRQRFFFPSSCSQ</sequence>
<dbReference type="InterPro" id="IPR011598">
    <property type="entry name" value="bHLH_dom"/>
</dbReference>
<evidence type="ECO:0000256" key="6">
    <source>
        <dbReference type="SAM" id="MobiDB-lite"/>
    </source>
</evidence>
<comment type="subcellular location">
    <subcellularLocation>
        <location evidence="1">Nucleus</location>
    </subcellularLocation>
</comment>
<accession>A0AA89BGG1</accession>
<dbReference type="GO" id="GO:0005634">
    <property type="term" value="C:nucleus"/>
    <property type="evidence" value="ECO:0007669"/>
    <property type="project" value="UniProtKB-SubCell"/>
</dbReference>
<keyword evidence="2" id="KW-0805">Transcription regulation</keyword>
<evidence type="ECO:0000256" key="1">
    <source>
        <dbReference type="ARBA" id="ARBA00004123"/>
    </source>
</evidence>
<dbReference type="PROSITE" id="PS50888">
    <property type="entry name" value="BHLH"/>
    <property type="match status" value="1"/>
</dbReference>
<dbReference type="Pfam" id="PF00010">
    <property type="entry name" value="HLH"/>
    <property type="match status" value="1"/>
</dbReference>